<sequence>MSTVTGASFVKSGADDTVVLLGAGGTKPISEFVSAPTDLSNYYTKTEIYAKNEVYSRSDTYSQTQTNNLINNKVSDSIPGNDTFSGSAGVLSLFVKSDHRHIINVAPGTDIELCVNGVSSKGTSAYYSRHDHVHPQQITFNQNLTASGFIKSGSDDTSVLMSWWWYKTNF</sequence>
<reference evidence="1 2" key="1">
    <citation type="submission" date="2019-03" db="EMBL/GenBank/DDBJ databases">
        <title>Single cell metagenomics reveals metabolic interactions within the superorganism composed of flagellate Streblomastix strix and complex community of Bacteroidetes bacteria on its surface.</title>
        <authorList>
            <person name="Treitli S.C."/>
            <person name="Kolisko M."/>
            <person name="Husnik F."/>
            <person name="Keeling P."/>
            <person name="Hampl V."/>
        </authorList>
    </citation>
    <scope>NUCLEOTIDE SEQUENCE [LARGE SCALE GENOMIC DNA]</scope>
    <source>
        <strain evidence="1">ST1C</strain>
    </source>
</reference>
<dbReference type="EMBL" id="SNRW01003181">
    <property type="protein sequence ID" value="KAA6390556.1"/>
    <property type="molecule type" value="Genomic_DNA"/>
</dbReference>
<protein>
    <submittedName>
        <fullName evidence="1">Uncharacterized protein</fullName>
    </submittedName>
</protein>
<proteinExistence type="predicted"/>
<evidence type="ECO:0000313" key="2">
    <source>
        <dbReference type="Proteomes" id="UP000324800"/>
    </source>
</evidence>
<evidence type="ECO:0000313" key="1">
    <source>
        <dbReference type="EMBL" id="KAA6390556.1"/>
    </source>
</evidence>
<comment type="caution">
    <text evidence="1">The sequence shown here is derived from an EMBL/GenBank/DDBJ whole genome shotgun (WGS) entry which is preliminary data.</text>
</comment>
<accession>A0A5J4W7C4</accession>
<organism evidence="1 2">
    <name type="scientific">Streblomastix strix</name>
    <dbReference type="NCBI Taxonomy" id="222440"/>
    <lineage>
        <taxon>Eukaryota</taxon>
        <taxon>Metamonada</taxon>
        <taxon>Preaxostyla</taxon>
        <taxon>Oxymonadida</taxon>
        <taxon>Streblomastigidae</taxon>
        <taxon>Streblomastix</taxon>
    </lineage>
</organism>
<gene>
    <name evidence="1" type="ORF">EZS28_013917</name>
</gene>
<dbReference type="AlphaFoldDB" id="A0A5J4W7C4"/>
<name>A0A5J4W7C4_9EUKA</name>
<dbReference type="Proteomes" id="UP000324800">
    <property type="component" value="Unassembled WGS sequence"/>
</dbReference>